<dbReference type="InterPro" id="IPR009908">
    <property type="entry name" value="Methylamine_util_MauE"/>
</dbReference>
<organism evidence="7 8">
    <name type="scientific">Arachidicoccus ginsenosidivorans</name>
    <dbReference type="NCBI Taxonomy" id="496057"/>
    <lineage>
        <taxon>Bacteria</taxon>
        <taxon>Pseudomonadati</taxon>
        <taxon>Bacteroidota</taxon>
        <taxon>Chitinophagia</taxon>
        <taxon>Chitinophagales</taxon>
        <taxon>Chitinophagaceae</taxon>
        <taxon>Arachidicoccus</taxon>
    </lineage>
</organism>
<protein>
    <recommendedName>
        <fullName evidence="6">Methylamine utilisation protein MauE domain-containing protein</fullName>
    </recommendedName>
</protein>
<dbReference type="RefSeq" id="WP_146786316.1">
    <property type="nucleotide sequence ID" value="NZ_CP042434.1"/>
</dbReference>
<comment type="subcellular location">
    <subcellularLocation>
        <location evidence="1">Membrane</location>
        <topology evidence="1">Multi-pass membrane protein</topology>
    </subcellularLocation>
</comment>
<gene>
    <name evidence="7" type="ORF">FSB73_19975</name>
</gene>
<evidence type="ECO:0000259" key="6">
    <source>
        <dbReference type="Pfam" id="PF07291"/>
    </source>
</evidence>
<feature type="domain" description="Methylamine utilisation protein MauE" evidence="6">
    <location>
        <begin position="5"/>
        <end position="129"/>
    </location>
</feature>
<dbReference type="KEGG" id="agi:FSB73_19975"/>
<evidence type="ECO:0000256" key="3">
    <source>
        <dbReference type="ARBA" id="ARBA00022989"/>
    </source>
</evidence>
<keyword evidence="8" id="KW-1185">Reference proteome</keyword>
<dbReference type="OrthoDB" id="680026at2"/>
<dbReference type="Proteomes" id="UP000321291">
    <property type="component" value="Chromosome"/>
</dbReference>
<evidence type="ECO:0000256" key="1">
    <source>
        <dbReference type="ARBA" id="ARBA00004141"/>
    </source>
</evidence>
<feature type="transmembrane region" description="Helical" evidence="5">
    <location>
        <begin position="112"/>
        <end position="130"/>
    </location>
</feature>
<evidence type="ECO:0000256" key="5">
    <source>
        <dbReference type="SAM" id="Phobius"/>
    </source>
</evidence>
<dbReference type="Pfam" id="PF07291">
    <property type="entry name" value="MauE"/>
    <property type="match status" value="1"/>
</dbReference>
<evidence type="ECO:0000313" key="8">
    <source>
        <dbReference type="Proteomes" id="UP000321291"/>
    </source>
</evidence>
<feature type="transmembrane region" description="Helical" evidence="5">
    <location>
        <begin position="73"/>
        <end position="92"/>
    </location>
</feature>
<keyword evidence="4 5" id="KW-0472">Membrane</keyword>
<dbReference type="GO" id="GO:0016020">
    <property type="term" value="C:membrane"/>
    <property type="evidence" value="ECO:0007669"/>
    <property type="project" value="UniProtKB-SubCell"/>
</dbReference>
<evidence type="ECO:0000313" key="7">
    <source>
        <dbReference type="EMBL" id="QEC73602.1"/>
    </source>
</evidence>
<sequence length="166" mass="18754">MKRENIILFCSSLLIILWIYAAGSKLTSYDNFLFSLNRQPLPHWSIPFIAIAIPAVELVTVVLLALDKGRTLGFLLSLLLMIVFTLYVGLALTGAFGEIPCSCGGLISELKWKGHLIFNMFFTAIAWIGWRKNRIKNQSTHLNSQLVKHDPYTFMPGSKPKTRIKE</sequence>
<name>A0A5B8VRS9_9BACT</name>
<keyword evidence="2 5" id="KW-0812">Transmembrane</keyword>
<accession>A0A5B8VRS9</accession>
<evidence type="ECO:0000256" key="2">
    <source>
        <dbReference type="ARBA" id="ARBA00022692"/>
    </source>
</evidence>
<dbReference type="EMBL" id="CP042434">
    <property type="protein sequence ID" value="QEC73602.1"/>
    <property type="molecule type" value="Genomic_DNA"/>
</dbReference>
<evidence type="ECO:0000256" key="4">
    <source>
        <dbReference type="ARBA" id="ARBA00023136"/>
    </source>
</evidence>
<reference evidence="7 8" key="1">
    <citation type="journal article" date="2017" name="Int. J. Syst. Evol. Microbiol.">
        <title>Arachidicoccus ginsenosidivorans sp. nov., with ginsenoside-converting activity isolated from ginseng cultivating soil.</title>
        <authorList>
            <person name="Siddiqi M.Z."/>
            <person name="Aslam Z."/>
            <person name="Im W.T."/>
        </authorList>
    </citation>
    <scope>NUCLEOTIDE SEQUENCE [LARGE SCALE GENOMIC DNA]</scope>
    <source>
        <strain evidence="7 8">Gsoil 809</strain>
    </source>
</reference>
<feature type="transmembrane region" description="Helical" evidence="5">
    <location>
        <begin position="45"/>
        <end position="66"/>
    </location>
</feature>
<proteinExistence type="predicted"/>
<dbReference type="AlphaFoldDB" id="A0A5B8VRS9"/>
<dbReference type="GO" id="GO:0030416">
    <property type="term" value="P:methylamine metabolic process"/>
    <property type="evidence" value="ECO:0007669"/>
    <property type="project" value="InterPro"/>
</dbReference>
<keyword evidence="3 5" id="KW-1133">Transmembrane helix</keyword>